<protein>
    <submittedName>
        <fullName evidence="2">Uncharacterized protein</fullName>
    </submittedName>
</protein>
<evidence type="ECO:0000256" key="1">
    <source>
        <dbReference type="SAM" id="MobiDB-lite"/>
    </source>
</evidence>
<reference evidence="2" key="2">
    <citation type="submission" date="2022-10" db="EMBL/GenBank/DDBJ databases">
        <authorList>
            <person name="Ngo T.-E."/>
        </authorList>
    </citation>
    <scope>NUCLEOTIDE SEQUENCE</scope>
    <source>
        <strain evidence="2">JHB</strain>
    </source>
</reference>
<organism evidence="2">
    <name type="scientific">Moorena producens (strain JHB)</name>
    <dbReference type="NCBI Taxonomy" id="1454205"/>
    <lineage>
        <taxon>Bacteria</taxon>
        <taxon>Bacillati</taxon>
        <taxon>Cyanobacteriota</taxon>
        <taxon>Cyanophyceae</taxon>
        <taxon>Coleofasciculales</taxon>
        <taxon>Coleofasciculaceae</taxon>
        <taxon>Moorena</taxon>
    </lineage>
</organism>
<dbReference type="EMBL" id="CP017708">
    <property type="protein sequence ID" value="WAN68712.1"/>
    <property type="molecule type" value="Genomic_DNA"/>
</dbReference>
<dbReference type="AlphaFoldDB" id="A0A9Q9SSA5"/>
<evidence type="ECO:0000313" key="2">
    <source>
        <dbReference type="EMBL" id="WAN68712.1"/>
    </source>
</evidence>
<reference evidence="2" key="1">
    <citation type="journal article" date="2017" name="Proc. Natl. Acad. Sci. U.S.A.">
        <title>Comparative genomics uncovers the prolific and distinctive metabolic potential of the cyanobacterial genus Moorea.</title>
        <authorList>
            <person name="Leao T."/>
            <person name="Castelao G."/>
            <person name="Korobeynikov A."/>
            <person name="Monroe E.A."/>
            <person name="Podell S."/>
            <person name="Glukhov E."/>
            <person name="Allen E.E."/>
            <person name="Gerwick W.H."/>
            <person name="Gerwick L."/>
        </authorList>
    </citation>
    <scope>NUCLEOTIDE SEQUENCE</scope>
    <source>
        <strain evidence="2">JHB</strain>
    </source>
</reference>
<dbReference type="Proteomes" id="UP000176944">
    <property type="component" value="Chromosome"/>
</dbReference>
<sequence length="89" mass="9816">MSYFYIQGVGNRESGAVRPKGDLLAHWKAHRGNRERCDPRAIYSPIGKRTEGIGSGATQGRFTRPLESAPRESVKAGNGENYPGNYCVF</sequence>
<proteinExistence type="predicted"/>
<feature type="region of interest" description="Disordered" evidence="1">
    <location>
        <begin position="48"/>
        <end position="82"/>
    </location>
</feature>
<accession>A0A9Q9SSA5</accession>
<name>A0A9Q9SSA5_MOOP1</name>
<gene>
    <name evidence="2" type="ORF">BJP36_40835</name>
</gene>